<evidence type="ECO:0000313" key="1">
    <source>
        <dbReference type="EMBL" id="ADY55658.1"/>
    </source>
</evidence>
<dbReference type="RefSeq" id="WP_013624528.1">
    <property type="nucleotide sequence ID" value="NC_015172.1"/>
</dbReference>
<gene>
    <name evidence="1" type="ordered locus">Sgly_1353</name>
</gene>
<dbReference type="Proteomes" id="UP000007488">
    <property type="component" value="Chromosome"/>
</dbReference>
<dbReference type="KEGG" id="sgy:Sgly_1353"/>
<proteinExistence type="predicted"/>
<dbReference type="HOGENOM" id="CLU_752121_0_0_9"/>
<dbReference type="AlphaFoldDB" id="F0SVV2"/>
<name>F0SVV2_SYNGF</name>
<dbReference type="eggNOG" id="ENOG5030UM2">
    <property type="taxonomic scope" value="Bacteria"/>
</dbReference>
<reference evidence="1 2" key="1">
    <citation type="journal article" date="2011" name="Stand. Genomic Sci.">
        <title>Complete genome sequence of Syntrophobotulus glycolicus type strain (FlGlyR).</title>
        <authorList>
            <person name="Han C."/>
            <person name="Mwirichia R."/>
            <person name="Chertkov O."/>
            <person name="Held B."/>
            <person name="Lapidus A."/>
            <person name="Nolan M."/>
            <person name="Lucas S."/>
            <person name="Hammon N."/>
            <person name="Deshpande S."/>
            <person name="Cheng J.F."/>
            <person name="Tapia R."/>
            <person name="Goodwin L."/>
            <person name="Pitluck S."/>
            <person name="Huntemann M."/>
            <person name="Liolios K."/>
            <person name="Ivanova N."/>
            <person name="Pagani I."/>
            <person name="Mavromatis K."/>
            <person name="Ovchinikova G."/>
            <person name="Pati A."/>
            <person name="Chen A."/>
            <person name="Palaniappan K."/>
            <person name="Land M."/>
            <person name="Hauser L."/>
            <person name="Brambilla E.M."/>
            <person name="Rohde M."/>
            <person name="Spring S."/>
            <person name="Sikorski J."/>
            <person name="Goker M."/>
            <person name="Woyke T."/>
            <person name="Bristow J."/>
            <person name="Eisen J.A."/>
            <person name="Markowitz V."/>
            <person name="Hugenholtz P."/>
            <person name="Kyrpides N.C."/>
            <person name="Klenk H.P."/>
            <person name="Detter J.C."/>
        </authorList>
    </citation>
    <scope>NUCLEOTIDE SEQUENCE [LARGE SCALE GENOMIC DNA]</scope>
    <source>
        <strain evidence="2">DSM 8271 / FlGlyR</strain>
    </source>
</reference>
<dbReference type="Pfam" id="PF20551">
    <property type="entry name" value="DUF6765"/>
    <property type="match status" value="1"/>
</dbReference>
<sequence length="368" mass="41490">MNACFHYFAVKYMAVRAGFSPEDSQIIAEYSQFLDDCTREIEVRVDESALPQDIMERELFTYTDNHCCIYIPKTAALRREEVATEEEWLEDILADSTWKYALLPFHYLPPVPLTDAAIEAADPRNDNLLTEDIRDPEGHAVFGGLLAGTVEAVHAAGKPSPGKPSPAEPLIRAGVLCHILADSFSHYLFSGLKHVTNEVKLMEIRDCQNQADLTKRYDPRVLSSRPAVGCLQAGSAMDDNGIMGGLIRQTRFGYTFNNREKTEDAAERILRFFFRCRNVPVDPANETLIKNTVAAIRELTDSSPVAFTPEGIKALARKWTDRTGLAYDYDRDRVRERLMKSDADGRLEELCRFNIVVDDVQRAVLADY</sequence>
<protein>
    <submittedName>
        <fullName evidence="1">Uncharacterized protein</fullName>
    </submittedName>
</protein>
<dbReference type="OrthoDB" id="569000at2"/>
<reference evidence="2" key="2">
    <citation type="submission" date="2011-02" db="EMBL/GenBank/DDBJ databases">
        <title>The complete genome of Syntrophobotulus glycolicus DSM 8271.</title>
        <authorList>
            <person name="Lucas S."/>
            <person name="Copeland A."/>
            <person name="Lapidus A."/>
            <person name="Bruce D."/>
            <person name="Goodwin L."/>
            <person name="Pitluck S."/>
            <person name="Kyrpides N."/>
            <person name="Mavromatis K."/>
            <person name="Pagani I."/>
            <person name="Ivanova N."/>
            <person name="Mikhailova N."/>
            <person name="Chertkov O."/>
            <person name="Held B."/>
            <person name="Detter J.C."/>
            <person name="Tapia R."/>
            <person name="Han C."/>
            <person name="Land M."/>
            <person name="Hauser L."/>
            <person name="Markowitz V."/>
            <person name="Cheng J.-F."/>
            <person name="Hugenholtz P."/>
            <person name="Woyke T."/>
            <person name="Wu D."/>
            <person name="Spring S."/>
            <person name="Schroeder M."/>
            <person name="Brambilla E."/>
            <person name="Klenk H.-P."/>
            <person name="Eisen J.A."/>
        </authorList>
    </citation>
    <scope>NUCLEOTIDE SEQUENCE [LARGE SCALE GENOMIC DNA]</scope>
    <source>
        <strain evidence="2">DSM 8271 / FlGlyR</strain>
    </source>
</reference>
<organism evidence="1 2">
    <name type="scientific">Syntrophobotulus glycolicus (strain DSM 8271 / FlGlyR)</name>
    <dbReference type="NCBI Taxonomy" id="645991"/>
    <lineage>
        <taxon>Bacteria</taxon>
        <taxon>Bacillati</taxon>
        <taxon>Bacillota</taxon>
        <taxon>Clostridia</taxon>
        <taxon>Eubacteriales</taxon>
        <taxon>Desulfitobacteriaceae</taxon>
        <taxon>Syntrophobotulus</taxon>
    </lineage>
</organism>
<keyword evidence="2" id="KW-1185">Reference proteome</keyword>
<accession>F0SVV2</accession>
<dbReference type="STRING" id="645991.Sgly_1353"/>
<dbReference type="InterPro" id="IPR046653">
    <property type="entry name" value="DUF6765"/>
</dbReference>
<dbReference type="EMBL" id="CP002547">
    <property type="protein sequence ID" value="ADY55658.1"/>
    <property type="molecule type" value="Genomic_DNA"/>
</dbReference>
<evidence type="ECO:0000313" key="2">
    <source>
        <dbReference type="Proteomes" id="UP000007488"/>
    </source>
</evidence>